<evidence type="ECO:0000313" key="2">
    <source>
        <dbReference type="EMBL" id="PSN65420.1"/>
    </source>
</evidence>
<evidence type="ECO:0000313" key="3">
    <source>
        <dbReference type="Proteomes" id="UP000240883"/>
    </source>
</evidence>
<feature type="region of interest" description="Disordered" evidence="1">
    <location>
        <begin position="447"/>
        <end position="468"/>
    </location>
</feature>
<dbReference type="OrthoDB" id="5428259at2759"/>
<name>A0A2T2NJ44_CORCC</name>
<proteinExistence type="predicted"/>
<reference evidence="2 3" key="1">
    <citation type="journal article" date="2018" name="Front. Microbiol.">
        <title>Genome-Wide Analysis of Corynespora cassiicola Leaf Fall Disease Putative Effectors.</title>
        <authorList>
            <person name="Lopez D."/>
            <person name="Ribeiro S."/>
            <person name="Label P."/>
            <person name="Fumanal B."/>
            <person name="Venisse J.S."/>
            <person name="Kohler A."/>
            <person name="de Oliveira R.R."/>
            <person name="Labutti K."/>
            <person name="Lipzen A."/>
            <person name="Lail K."/>
            <person name="Bauer D."/>
            <person name="Ohm R.A."/>
            <person name="Barry K.W."/>
            <person name="Spatafora J."/>
            <person name="Grigoriev I.V."/>
            <person name="Martin F.M."/>
            <person name="Pujade-Renaud V."/>
        </authorList>
    </citation>
    <scope>NUCLEOTIDE SEQUENCE [LARGE SCALE GENOMIC DNA]</scope>
    <source>
        <strain evidence="2 3">Philippines</strain>
    </source>
</reference>
<dbReference type="AlphaFoldDB" id="A0A2T2NJ44"/>
<gene>
    <name evidence="2" type="ORF">BS50DRAFT_611459</name>
</gene>
<feature type="region of interest" description="Disordered" evidence="1">
    <location>
        <begin position="159"/>
        <end position="184"/>
    </location>
</feature>
<protein>
    <submittedName>
        <fullName evidence="2">Uncharacterized protein</fullName>
    </submittedName>
</protein>
<accession>A0A2T2NJ44</accession>
<feature type="compositionally biased region" description="Low complexity" evidence="1">
    <location>
        <begin position="99"/>
        <end position="111"/>
    </location>
</feature>
<organism evidence="2 3">
    <name type="scientific">Corynespora cassiicola Philippines</name>
    <dbReference type="NCBI Taxonomy" id="1448308"/>
    <lineage>
        <taxon>Eukaryota</taxon>
        <taxon>Fungi</taxon>
        <taxon>Dikarya</taxon>
        <taxon>Ascomycota</taxon>
        <taxon>Pezizomycotina</taxon>
        <taxon>Dothideomycetes</taxon>
        <taxon>Pleosporomycetidae</taxon>
        <taxon>Pleosporales</taxon>
        <taxon>Corynesporascaceae</taxon>
        <taxon>Corynespora</taxon>
    </lineage>
</organism>
<dbReference type="STRING" id="1448308.A0A2T2NJ44"/>
<dbReference type="Proteomes" id="UP000240883">
    <property type="component" value="Unassembled WGS sequence"/>
</dbReference>
<evidence type="ECO:0000256" key="1">
    <source>
        <dbReference type="SAM" id="MobiDB-lite"/>
    </source>
</evidence>
<keyword evidence="3" id="KW-1185">Reference proteome</keyword>
<feature type="compositionally biased region" description="Polar residues" evidence="1">
    <location>
        <begin position="160"/>
        <end position="170"/>
    </location>
</feature>
<feature type="region of interest" description="Disordered" evidence="1">
    <location>
        <begin position="283"/>
        <end position="328"/>
    </location>
</feature>
<feature type="region of interest" description="Disordered" evidence="1">
    <location>
        <begin position="76"/>
        <end position="117"/>
    </location>
</feature>
<sequence>MAANAIPLHCNICPKKPKFSDVSHLLTHISSKGHLSNYYRVKVRSSTEDESRLLIEAYDRWYAEWNVEELMAERMSQKDKRRTRARPGVRATPVVKTEASGARAGRRNAASDNLLDPRLSEQQQVKIEASNTPAPTPHSGPVLRQRNFAPHMQYWAGGSRASSLSYTNQDYETSSEYSEPSERKQYRYNVEDSCAIEDDPADAVDDPMAGVYWPGMDLFDSATPEMRRKRNQKKDSSVVEQLELNSQDVEPTELIFTPHGSFKKQRRISNSIYDDEEDILIKSDSPRPALPRPVLLDMDPNASRRPRQSTRSGLFPQLARAQYGDGHGRSDYSYDLGRRVPKKQRAFDVFQDDEVSFAQPAAFNYLTAGYQPHPSPPPAPSFPAYKPCNDPFQFDTKENAPSVFQQSPFETHGHQTIGYQYQAYTYGLGQDQSAFQYHDNVYVNAYQQSDHDDDDQRTLTAPPSPSSG</sequence>
<dbReference type="EMBL" id="KZ678137">
    <property type="protein sequence ID" value="PSN65420.1"/>
    <property type="molecule type" value="Genomic_DNA"/>
</dbReference>